<proteinExistence type="predicted"/>
<name>A0A8J6MZH5_9DELT</name>
<feature type="transmembrane region" description="Helical" evidence="1">
    <location>
        <begin position="231"/>
        <end position="254"/>
    </location>
</feature>
<accession>A0A8J6MZH5</accession>
<reference evidence="2 3" key="1">
    <citation type="submission" date="2020-08" db="EMBL/GenBank/DDBJ databases">
        <title>Bridging the membrane lipid divide: bacteria of the FCB group superphylum have the potential to synthesize archaeal ether lipids.</title>
        <authorList>
            <person name="Villanueva L."/>
            <person name="Von Meijenfeldt F.A.B."/>
            <person name="Westbye A.B."/>
            <person name="Yadav S."/>
            <person name="Hopmans E.C."/>
            <person name="Dutilh B.E."/>
            <person name="Sinninghe Damste J.S."/>
        </authorList>
    </citation>
    <scope>NUCLEOTIDE SEQUENCE [LARGE SCALE GENOMIC DNA]</scope>
    <source>
        <strain evidence="2">NIOZ-UU27</strain>
    </source>
</reference>
<sequence>MKPRKRFSKLVLCVPAALFLLWISLPLYAASSKLLVKPDLVRIGALYNGTKVNFSAEIPRGCDAIVEVTGGDVEETVVQKVRRFGLWMNGREITVKGAPSLYLSMSSEPALLTGPGVASLWRYEALKKGVSFSGHIKVTENDKIFKEFLKLKQSLKLYGVFPGALKVSPSSGARSTVRGSFKLPSNVTPGSYQVSLSVIQKGERLFRETVPLKVVMVGFPELVYRMAKKHAVAYGFLCITIAALAGLFVGLVFAKSRAHKGRKSMALK</sequence>
<keyword evidence="1" id="KW-0812">Transmembrane</keyword>
<dbReference type="Proteomes" id="UP000650524">
    <property type="component" value="Unassembled WGS sequence"/>
</dbReference>
<dbReference type="InterPro" id="IPR019088">
    <property type="entry name" value="CHP02186-rel_TM"/>
</dbReference>
<gene>
    <name evidence="2" type="ORF">H8E19_05855</name>
</gene>
<keyword evidence="1" id="KW-1133">Transmembrane helix</keyword>
<organism evidence="2 3">
    <name type="scientific">Candidatus Desulfacyla euxinica</name>
    <dbReference type="NCBI Taxonomy" id="2841693"/>
    <lineage>
        <taxon>Bacteria</taxon>
        <taxon>Deltaproteobacteria</taxon>
        <taxon>Candidatus Desulfacyla</taxon>
    </lineage>
</organism>
<comment type="caution">
    <text evidence="2">The sequence shown here is derived from an EMBL/GenBank/DDBJ whole genome shotgun (WGS) entry which is preliminary data.</text>
</comment>
<evidence type="ECO:0000256" key="1">
    <source>
        <dbReference type="SAM" id="Phobius"/>
    </source>
</evidence>
<keyword evidence="1" id="KW-0472">Membrane</keyword>
<protein>
    <submittedName>
        <fullName evidence="2">TIGR02186 family protein</fullName>
    </submittedName>
</protein>
<dbReference type="AlphaFoldDB" id="A0A8J6MZH5"/>
<evidence type="ECO:0000313" key="2">
    <source>
        <dbReference type="EMBL" id="MBC8176911.1"/>
    </source>
</evidence>
<evidence type="ECO:0000313" key="3">
    <source>
        <dbReference type="Proteomes" id="UP000650524"/>
    </source>
</evidence>
<dbReference type="EMBL" id="JACNJD010000174">
    <property type="protein sequence ID" value="MBC8176911.1"/>
    <property type="molecule type" value="Genomic_DNA"/>
</dbReference>
<dbReference type="Pfam" id="PF09608">
    <property type="entry name" value="Alph_Pro_TM"/>
    <property type="match status" value="1"/>
</dbReference>